<dbReference type="Proteomes" id="UP000663207">
    <property type="component" value="Chromosome"/>
</dbReference>
<dbReference type="InterPro" id="IPR013780">
    <property type="entry name" value="Glyco_hydro_b"/>
</dbReference>
<dbReference type="SUPFAM" id="SSF51445">
    <property type="entry name" value="(Trans)glycosidases"/>
    <property type="match status" value="1"/>
</dbReference>
<proteinExistence type="predicted"/>
<dbReference type="RefSeq" id="WP_207381481.1">
    <property type="nucleotide sequence ID" value="NZ_CP071502.1"/>
</dbReference>
<dbReference type="InterPro" id="IPR015237">
    <property type="entry name" value="Alpha-amylase_C_pro"/>
</dbReference>
<dbReference type="SUPFAM" id="SSF49452">
    <property type="entry name" value="Starch-binding domain-like"/>
    <property type="match status" value="1"/>
</dbReference>
<organism evidence="3 4">
    <name type="scientific">Shewanella sedimentimangrovi</name>
    <dbReference type="NCBI Taxonomy" id="2814293"/>
    <lineage>
        <taxon>Bacteria</taxon>
        <taxon>Pseudomonadati</taxon>
        <taxon>Pseudomonadota</taxon>
        <taxon>Gammaproteobacteria</taxon>
        <taxon>Alteromonadales</taxon>
        <taxon>Shewanellaceae</taxon>
        <taxon>Shewanella</taxon>
    </lineage>
</organism>
<dbReference type="Gene3D" id="2.60.40.10">
    <property type="entry name" value="Immunoglobulins"/>
    <property type="match status" value="1"/>
</dbReference>
<dbReference type="InterPro" id="IPR013783">
    <property type="entry name" value="Ig-like_fold"/>
</dbReference>
<evidence type="ECO:0000256" key="1">
    <source>
        <dbReference type="SAM" id="SignalP"/>
    </source>
</evidence>
<sequence length="634" mass="70157">MSHTSTKHPAQQLKHPVFTPQPLAKTRSSRLAGCTLAGLLTLMSSAAQADNGVMMQYFQWYTPNDGSLWTQVAQEAPNLAAAGITALWLPPAYKGASGAADVGYGVYDMYDLGEFNQKGSIRTKYGTKDEYLAAINSAHANGLQIYGDVVFNHRGGADATESVQAVRVDWNDRNREYGSDVQIDAWTDFNFAGRNNAYSSFKWHWYHFDGVDWAQNLNESAVFKFRGIGKAWDWEVDGNNGNYDYLMFADLDMDHPEVVDELKRWGDWYVNFTGVDGFRLDAVKHIKFSFFSEWLDSVRSSTGKPLFTVGEYWSYNKEELHNYISATGGRMSLFDAPLHMNFHQASISGGNYNMATLMDNTLMKEQPSLAVTLVENHDTQPCQALESRVQDWFKPLAYAFILLREEGYPNIFHADYYGANYTSSDNNCNNSNIVIASQKTKLDVLLQARQKYAHGPQLSYLDHHDIIGWTRLGDASHPQAMAVIMSDGPGGSKWMNVSRANKSFIDISGNHGATVVSNGDGWAEFPVNGGSYSVWVEQPAVQVNFSCGNGITQWGENVAAVGNTDVLGNWDPAKAVVLSATDYPTWKGNIGVPANSRIEWKCIKVNNGQVVWQSGANNIFTSPASGTGSTSGTF</sequence>
<dbReference type="NCBIfam" id="NF006969">
    <property type="entry name" value="PRK09441.1-2"/>
    <property type="match status" value="1"/>
</dbReference>
<dbReference type="InterPro" id="IPR013784">
    <property type="entry name" value="Carb-bd-like_fold"/>
</dbReference>
<keyword evidence="3" id="KW-0378">Hydrolase</keyword>
<dbReference type="Gene3D" id="3.20.20.80">
    <property type="entry name" value="Glycosidases"/>
    <property type="match status" value="1"/>
</dbReference>
<dbReference type="PROSITE" id="PS51166">
    <property type="entry name" value="CBM20"/>
    <property type="match status" value="1"/>
</dbReference>
<dbReference type="SUPFAM" id="SSF51011">
    <property type="entry name" value="Glycosyl hydrolase domain"/>
    <property type="match status" value="1"/>
</dbReference>
<dbReference type="Pfam" id="PF00686">
    <property type="entry name" value="CBM_20"/>
    <property type="match status" value="1"/>
</dbReference>
<dbReference type="SMART" id="SM01065">
    <property type="entry name" value="CBM_2"/>
    <property type="match status" value="1"/>
</dbReference>
<feature type="chain" id="PRO_5046562916" evidence="1">
    <location>
        <begin position="50"/>
        <end position="634"/>
    </location>
</feature>
<dbReference type="InterPro" id="IPR002044">
    <property type="entry name" value="CBM20"/>
</dbReference>
<dbReference type="PANTHER" id="PTHR43447">
    <property type="entry name" value="ALPHA-AMYLASE"/>
    <property type="match status" value="1"/>
</dbReference>
<protein>
    <submittedName>
        <fullName evidence="3">Alpha-amylase</fullName>
        <ecNumber evidence="3">3.2.1.1</ecNumber>
    </submittedName>
</protein>
<evidence type="ECO:0000313" key="3">
    <source>
        <dbReference type="EMBL" id="QSX38397.1"/>
    </source>
</evidence>
<dbReference type="Pfam" id="PF09154">
    <property type="entry name" value="Alpha-amy_C_pro"/>
    <property type="match status" value="1"/>
</dbReference>
<evidence type="ECO:0000313" key="4">
    <source>
        <dbReference type="Proteomes" id="UP000663207"/>
    </source>
</evidence>
<keyword evidence="3" id="KW-0326">Glycosidase</keyword>
<feature type="signal peptide" evidence="1">
    <location>
        <begin position="1"/>
        <end position="49"/>
    </location>
</feature>
<gene>
    <name evidence="3" type="ORF">JYB85_06135</name>
</gene>
<dbReference type="InterPro" id="IPR017853">
    <property type="entry name" value="GH"/>
</dbReference>
<dbReference type="Gene3D" id="2.40.30.140">
    <property type="match status" value="1"/>
</dbReference>
<dbReference type="Gene3D" id="2.60.40.1180">
    <property type="entry name" value="Golgi alpha-mannosidase II"/>
    <property type="match status" value="1"/>
</dbReference>
<dbReference type="SMART" id="SM00642">
    <property type="entry name" value="Aamy"/>
    <property type="match status" value="1"/>
</dbReference>
<dbReference type="EC" id="3.2.1.1" evidence="3"/>
<dbReference type="EMBL" id="CP071502">
    <property type="protein sequence ID" value="QSX38397.1"/>
    <property type="molecule type" value="Genomic_DNA"/>
</dbReference>
<reference evidence="3 4" key="1">
    <citation type="submission" date="2021-03" db="EMBL/GenBank/DDBJ databases">
        <title>Novel species identification of genus Shewanella.</title>
        <authorList>
            <person name="Liu G."/>
            <person name="Zhang Q."/>
        </authorList>
    </citation>
    <scope>NUCLEOTIDE SEQUENCE [LARGE SCALE GENOMIC DNA]</scope>
    <source>
        <strain evidence="3 4">FJAT-52962</strain>
    </source>
</reference>
<keyword evidence="4" id="KW-1185">Reference proteome</keyword>
<feature type="domain" description="CBM20" evidence="2">
    <location>
        <begin position="535"/>
        <end position="634"/>
    </location>
</feature>
<dbReference type="InterPro" id="IPR006047">
    <property type="entry name" value="GH13_cat_dom"/>
</dbReference>
<accession>A0ABX7R3K0</accession>
<evidence type="ECO:0000259" key="2">
    <source>
        <dbReference type="PROSITE" id="PS51166"/>
    </source>
</evidence>
<dbReference type="GO" id="GO:0004556">
    <property type="term" value="F:alpha-amylase activity"/>
    <property type="evidence" value="ECO:0007669"/>
    <property type="project" value="UniProtKB-EC"/>
</dbReference>
<name>A0ABX7R3K0_9GAMM</name>
<dbReference type="CDD" id="cd11318">
    <property type="entry name" value="AmyAc_bac_fung_AmyA"/>
    <property type="match status" value="1"/>
</dbReference>
<dbReference type="NCBIfam" id="NF006968">
    <property type="entry name" value="PRK09441.1-1"/>
    <property type="match status" value="1"/>
</dbReference>
<dbReference type="Pfam" id="PF00128">
    <property type="entry name" value="Alpha-amylase"/>
    <property type="match status" value="1"/>
</dbReference>
<keyword evidence="1" id="KW-0732">Signal</keyword>